<evidence type="ECO:0000313" key="1">
    <source>
        <dbReference type="EMBL" id="PIW15602.1"/>
    </source>
</evidence>
<accession>A0A2M7G1I8</accession>
<sequence>MQAPCEKNFQRPVNWQHSQGIAIIEAMNNSNAPSPLWKQLKTFEQRGDLSKQAEILESALSNSVLPHQIHAALQISHQNALAYAERHPEPAFSLDQEKASLKLIIPGTGQLLKELPLPREISSGPPPSWSAFGQIEMLLLQIQSNKLSVLKEFSQLPSEQRALSLNSSYACLNNNDYQSQLQSIFCRSLTWGQIPIEPVQTRPFDLYLSPRHPILVVTDRGAGKMHLIQREPLRLMRTWKVVQRPSKKAISIAFHPDGKRIFSTQYEPGSLLLTDRAMAQKKIPVPSPLLLGNLALPPKADRLYILGINPENRRPDLLVLDTEKFKILDTLVLEGEAFSTGADARDLFEISPDGRWGIVMVSKNQPALFTPCLLLIDLEQGKIVDRLILPTDKKPLNLGFLARQLVHSQFRLLPILLHSQGIDPESVRNAFGIEHLD</sequence>
<evidence type="ECO:0000313" key="2">
    <source>
        <dbReference type="Proteomes" id="UP000231019"/>
    </source>
</evidence>
<dbReference type="EMBL" id="PFFQ01000050">
    <property type="protein sequence ID" value="PIW15602.1"/>
    <property type="molecule type" value="Genomic_DNA"/>
</dbReference>
<name>A0A2M7G1I8_9BACT</name>
<protein>
    <submittedName>
        <fullName evidence="1">Uncharacterized protein</fullName>
    </submittedName>
</protein>
<dbReference type="InterPro" id="IPR011048">
    <property type="entry name" value="Haem_d1_sf"/>
</dbReference>
<dbReference type="Gene3D" id="2.130.10.10">
    <property type="entry name" value="YVTN repeat-like/Quinoprotein amine dehydrogenase"/>
    <property type="match status" value="1"/>
</dbReference>
<dbReference type="SUPFAM" id="SSF51004">
    <property type="entry name" value="C-terminal (heme d1) domain of cytochrome cd1-nitrite reductase"/>
    <property type="match status" value="1"/>
</dbReference>
<dbReference type="Proteomes" id="UP000231019">
    <property type="component" value="Unassembled WGS sequence"/>
</dbReference>
<organism evidence="1 2">
    <name type="scientific">bacterium (Candidatus Blackallbacteria) CG17_big_fil_post_rev_8_21_14_2_50_48_46</name>
    <dbReference type="NCBI Taxonomy" id="2014261"/>
    <lineage>
        <taxon>Bacteria</taxon>
        <taxon>Candidatus Blackallbacteria</taxon>
    </lineage>
</organism>
<gene>
    <name evidence="1" type="ORF">COW36_16775</name>
</gene>
<proteinExistence type="predicted"/>
<comment type="caution">
    <text evidence="1">The sequence shown here is derived from an EMBL/GenBank/DDBJ whole genome shotgun (WGS) entry which is preliminary data.</text>
</comment>
<dbReference type="InterPro" id="IPR015943">
    <property type="entry name" value="WD40/YVTN_repeat-like_dom_sf"/>
</dbReference>
<reference evidence="1 2" key="1">
    <citation type="submission" date="2017-09" db="EMBL/GenBank/DDBJ databases">
        <title>Depth-based differentiation of microbial function through sediment-hosted aquifers and enrichment of novel symbionts in the deep terrestrial subsurface.</title>
        <authorList>
            <person name="Probst A.J."/>
            <person name="Ladd B."/>
            <person name="Jarett J.K."/>
            <person name="Geller-Mcgrath D.E."/>
            <person name="Sieber C.M."/>
            <person name="Emerson J.B."/>
            <person name="Anantharaman K."/>
            <person name="Thomas B.C."/>
            <person name="Malmstrom R."/>
            <person name="Stieglmeier M."/>
            <person name="Klingl A."/>
            <person name="Woyke T."/>
            <person name="Ryan C.M."/>
            <person name="Banfield J.F."/>
        </authorList>
    </citation>
    <scope>NUCLEOTIDE SEQUENCE [LARGE SCALE GENOMIC DNA]</scope>
    <source>
        <strain evidence="1">CG17_big_fil_post_rev_8_21_14_2_50_48_46</strain>
    </source>
</reference>
<dbReference type="AlphaFoldDB" id="A0A2M7G1I8"/>